<dbReference type="EC" id="3.2.1.4" evidence="3"/>
<dbReference type="Gene3D" id="1.50.10.10">
    <property type="match status" value="2"/>
</dbReference>
<dbReference type="AlphaFoldDB" id="A0AAW2IND0"/>
<keyword evidence="4" id="KW-0378">Hydrolase</keyword>
<dbReference type="Pfam" id="PF00759">
    <property type="entry name" value="Glyco_hydro_9"/>
    <property type="match status" value="1"/>
</dbReference>
<evidence type="ECO:0000256" key="7">
    <source>
        <dbReference type="ARBA" id="ARBA00023295"/>
    </source>
</evidence>
<gene>
    <name evidence="10" type="ORF">Sangu_2476500</name>
</gene>
<feature type="domain" description="Glycoside hydrolase family 9" evidence="9">
    <location>
        <begin position="91"/>
        <end position="277"/>
    </location>
</feature>
<accession>A0AAW2IND0</accession>
<comment type="caution">
    <text evidence="10">The sequence shown here is derived from an EMBL/GenBank/DDBJ whole genome shotgun (WGS) entry which is preliminary data.</text>
</comment>
<evidence type="ECO:0000256" key="3">
    <source>
        <dbReference type="ARBA" id="ARBA00012601"/>
    </source>
</evidence>
<evidence type="ECO:0000259" key="9">
    <source>
        <dbReference type="Pfam" id="PF00759"/>
    </source>
</evidence>
<organism evidence="10">
    <name type="scientific">Sesamum angustifolium</name>
    <dbReference type="NCBI Taxonomy" id="2727405"/>
    <lineage>
        <taxon>Eukaryota</taxon>
        <taxon>Viridiplantae</taxon>
        <taxon>Streptophyta</taxon>
        <taxon>Embryophyta</taxon>
        <taxon>Tracheophyta</taxon>
        <taxon>Spermatophyta</taxon>
        <taxon>Magnoliopsida</taxon>
        <taxon>eudicotyledons</taxon>
        <taxon>Gunneridae</taxon>
        <taxon>Pentapetalae</taxon>
        <taxon>asterids</taxon>
        <taxon>lamiids</taxon>
        <taxon>Lamiales</taxon>
        <taxon>Pedaliaceae</taxon>
        <taxon>Sesamum</taxon>
    </lineage>
</organism>
<sequence length="298" mass="32669">MFLYIRNGTAKSRKDDDRQYLCSSDAGYEDALSKGILFFEGQRSGKLPATQRVQWRADSALSDGSLENVSLSGGYYDAGDNVKFGWPMAFSVGDADGDHGCWERPEDMDTARTLYKITSTSPGTEVAAEAAAALAAASVVFKEADSKYSAQLLRHSESLFQFADKYRGSYQGSCPFYCSYSGYKDELLWAAAWLYKASGDSNYLNYVSTNQDWSQPASEFSWDSKFAGAQTLLAKMKLLPGISCREDRPVKVKNDADSFVCALMPGSSSVQIKTTPGEPQTFAVNPLVLPIRSKESNS</sequence>
<evidence type="ECO:0000256" key="2">
    <source>
        <dbReference type="ARBA" id="ARBA00007072"/>
    </source>
</evidence>
<dbReference type="SUPFAM" id="SSF48208">
    <property type="entry name" value="Six-hairpin glycosidases"/>
    <property type="match status" value="1"/>
</dbReference>
<evidence type="ECO:0000313" key="10">
    <source>
        <dbReference type="EMBL" id="KAL0283812.1"/>
    </source>
</evidence>
<keyword evidence="7" id="KW-0326">Glycosidase</keyword>
<evidence type="ECO:0000256" key="1">
    <source>
        <dbReference type="ARBA" id="ARBA00000966"/>
    </source>
</evidence>
<reference evidence="10" key="1">
    <citation type="submission" date="2020-06" db="EMBL/GenBank/DDBJ databases">
        <authorList>
            <person name="Li T."/>
            <person name="Hu X."/>
            <person name="Zhang T."/>
            <person name="Song X."/>
            <person name="Zhang H."/>
            <person name="Dai N."/>
            <person name="Sheng W."/>
            <person name="Hou X."/>
            <person name="Wei L."/>
        </authorList>
    </citation>
    <scope>NUCLEOTIDE SEQUENCE</scope>
    <source>
        <strain evidence="10">G01</strain>
        <tissue evidence="10">Leaf</tissue>
    </source>
</reference>
<dbReference type="InterPro" id="IPR008928">
    <property type="entry name" value="6-hairpin_glycosidase_sf"/>
</dbReference>
<evidence type="ECO:0000256" key="4">
    <source>
        <dbReference type="ARBA" id="ARBA00022801"/>
    </source>
</evidence>
<keyword evidence="6" id="KW-0119">Carbohydrate metabolism</keyword>
<evidence type="ECO:0000256" key="6">
    <source>
        <dbReference type="ARBA" id="ARBA00023277"/>
    </source>
</evidence>
<dbReference type="InterPro" id="IPR001701">
    <property type="entry name" value="Glyco_hydro_9"/>
</dbReference>
<dbReference type="EMBL" id="JACGWK010001695">
    <property type="protein sequence ID" value="KAL0283812.1"/>
    <property type="molecule type" value="Genomic_DNA"/>
</dbReference>
<evidence type="ECO:0000256" key="8">
    <source>
        <dbReference type="ARBA" id="ARBA00023326"/>
    </source>
</evidence>
<evidence type="ECO:0000256" key="5">
    <source>
        <dbReference type="ARBA" id="ARBA00023001"/>
    </source>
</evidence>
<dbReference type="PANTHER" id="PTHR22298">
    <property type="entry name" value="ENDO-1,4-BETA-GLUCANASE"/>
    <property type="match status" value="1"/>
</dbReference>
<keyword evidence="8" id="KW-0624">Polysaccharide degradation</keyword>
<proteinExistence type="inferred from homology"/>
<comment type="similarity">
    <text evidence="2">Belongs to the glycosyl hydrolase 9 (cellulase E) family.</text>
</comment>
<dbReference type="GO" id="GO:0030245">
    <property type="term" value="P:cellulose catabolic process"/>
    <property type="evidence" value="ECO:0007669"/>
    <property type="project" value="UniProtKB-KW"/>
</dbReference>
<comment type="catalytic activity">
    <reaction evidence="1">
        <text>Endohydrolysis of (1-&gt;4)-beta-D-glucosidic linkages in cellulose, lichenin and cereal beta-D-glucans.</text>
        <dbReference type="EC" id="3.2.1.4"/>
    </reaction>
</comment>
<protein>
    <recommendedName>
        <fullName evidence="3">cellulase</fullName>
        <ecNumber evidence="3">3.2.1.4</ecNumber>
    </recommendedName>
</protein>
<reference evidence="10" key="2">
    <citation type="journal article" date="2024" name="Plant">
        <title>Genomic evolution and insights into agronomic trait innovations of Sesamum species.</title>
        <authorList>
            <person name="Miao H."/>
            <person name="Wang L."/>
            <person name="Qu L."/>
            <person name="Liu H."/>
            <person name="Sun Y."/>
            <person name="Le M."/>
            <person name="Wang Q."/>
            <person name="Wei S."/>
            <person name="Zheng Y."/>
            <person name="Lin W."/>
            <person name="Duan Y."/>
            <person name="Cao H."/>
            <person name="Xiong S."/>
            <person name="Wang X."/>
            <person name="Wei L."/>
            <person name="Li C."/>
            <person name="Ma Q."/>
            <person name="Ju M."/>
            <person name="Zhao R."/>
            <person name="Li G."/>
            <person name="Mu C."/>
            <person name="Tian Q."/>
            <person name="Mei H."/>
            <person name="Zhang T."/>
            <person name="Gao T."/>
            <person name="Zhang H."/>
        </authorList>
    </citation>
    <scope>NUCLEOTIDE SEQUENCE</scope>
    <source>
        <strain evidence="10">G01</strain>
    </source>
</reference>
<keyword evidence="5" id="KW-0136">Cellulose degradation</keyword>
<dbReference type="InterPro" id="IPR012341">
    <property type="entry name" value="6hp_glycosidase-like_sf"/>
</dbReference>
<dbReference type="GO" id="GO:0008810">
    <property type="term" value="F:cellulase activity"/>
    <property type="evidence" value="ECO:0007669"/>
    <property type="project" value="UniProtKB-EC"/>
</dbReference>
<name>A0AAW2IND0_9LAMI</name>